<dbReference type="GO" id="GO:0003006">
    <property type="term" value="P:developmental process involved in reproduction"/>
    <property type="evidence" value="ECO:0007669"/>
    <property type="project" value="UniProtKB-ARBA"/>
</dbReference>
<evidence type="ECO:0000256" key="3">
    <source>
        <dbReference type="PROSITE-ProRule" id="PRU00042"/>
    </source>
</evidence>
<feature type="region of interest" description="Disordered" evidence="5">
    <location>
        <begin position="765"/>
        <end position="805"/>
    </location>
</feature>
<evidence type="ECO:0000259" key="6">
    <source>
        <dbReference type="PROSITE" id="PS50097"/>
    </source>
</evidence>
<evidence type="ECO:0000313" key="9">
    <source>
        <dbReference type="Proteomes" id="UP000310200"/>
    </source>
</evidence>
<dbReference type="CDD" id="cd18315">
    <property type="entry name" value="BTB_POZ_BAB-like"/>
    <property type="match status" value="1"/>
</dbReference>
<feature type="region of interest" description="Disordered" evidence="5">
    <location>
        <begin position="129"/>
        <end position="186"/>
    </location>
</feature>
<dbReference type="SMART" id="SM00355">
    <property type="entry name" value="ZnF_C2H2"/>
    <property type="match status" value="6"/>
</dbReference>
<accession>A0A4S2KEZ3</accession>
<feature type="compositionally biased region" description="Basic residues" evidence="5">
    <location>
        <begin position="530"/>
        <end position="556"/>
    </location>
</feature>
<feature type="coiled-coil region" evidence="4">
    <location>
        <begin position="371"/>
        <end position="398"/>
    </location>
</feature>
<gene>
    <name evidence="8" type="ORF">DBV15_06269</name>
</gene>
<sequence>MAASSSSSTGGEQQYSLRWNDFQASILSSVRQLRDVEDFVDVTLACDSCSFTAHKIVLSACSPYFRNLLKANPCPHPIVILKDVASSDMESLLRFMYHGEVHVGQEQLPAFLKTAQMLQVRGLADVNSGATKIPSSSAGNNGSAPATPRNWQDNGRGDLNESELSPPEKRARSYSPPMGNHVEPKSDLQESLLGQALEGGPTIHTTSTNNIQAQSTGEDSNSMSENEEDISNHGSILNAVKTEPSDILNDSLEHHRNSFPTALLSLQGMNMPGPSGMHQVANQDANYGRWQPSGGDGSSSSSGWLPGTFSTKNDHAGSGTYQSDGGHSSKQDLSALLQHHHHQHHHHHATSQQSSQQHTLDALNSLNNLNSEQLTMMHQKLQNNLQNLQQSTKSEQLNLMLQSCAKESIKIESMAILQQQSHRREEAAMAAAAATDTTQAVENFARIYTVLRHDDRPLCRYCGRSYSSPSNLRQHVRNVHSNWPSPETWPQCNVCGKRCKTKHYLINHQLQAHGIHQRPSNNSVTQQQQQHHHHQQHHRHRHHHSLSVPPPHHRHQAQLEDDTSVNQSSTTTATTTPSKYQRGQPDFRQQRLLREHHRQHGYRCPLCCRILQDISAMRAHLDHHYPRDSPTCPVTSCAKTFSHPNSVRNHMRLKHPVQWDQIKTLSLDMIRVRATDPRPCPKCGKMYRSAHTLRTHLEDKHTVCPGYRCVLCGTVAKSRNSLHSHMSRQHRGISTKDLPVMPMPSKFDPELASRLLAKAGVKVSPAELRARASPTASRRSDMRLEPPRAGASEADSCGGDDPEDLTVPLSLRYSSPISNTVITKVSGNSNSSTNSKNSTLAVKSLDSMHGNGDLNMAPLLPHGSHHPAHNTSAIVGHSPLLDTYLQLIAESSGLSTIGLNPEHAAAAAAKLRMSIEKHGGRSLEDYPMIGRDEGRGTAVVHEDRQEYGRHSGLVDEVDSSGAEDDEFSENEEPDVIKSEMLKSEVKKD</sequence>
<keyword evidence="4" id="KW-0175">Coiled coil</keyword>
<dbReference type="InterPro" id="IPR011333">
    <property type="entry name" value="SKP1/BTB/POZ_sf"/>
</dbReference>
<dbReference type="InterPro" id="IPR000210">
    <property type="entry name" value="BTB/POZ_dom"/>
</dbReference>
<feature type="compositionally biased region" description="Acidic residues" evidence="5">
    <location>
        <begin position="955"/>
        <end position="973"/>
    </location>
</feature>
<feature type="compositionally biased region" description="Polar residues" evidence="5">
    <location>
        <begin position="203"/>
        <end position="217"/>
    </location>
</feature>
<dbReference type="PROSITE" id="PS00028">
    <property type="entry name" value="ZINC_FINGER_C2H2_1"/>
    <property type="match status" value="5"/>
</dbReference>
<evidence type="ECO:0000259" key="7">
    <source>
        <dbReference type="PROSITE" id="PS50157"/>
    </source>
</evidence>
<dbReference type="PROSITE" id="PS50097">
    <property type="entry name" value="BTB"/>
    <property type="match status" value="1"/>
</dbReference>
<feature type="compositionally biased region" description="Basic and acidic residues" evidence="5">
    <location>
        <begin position="974"/>
        <end position="988"/>
    </location>
</feature>
<feature type="compositionally biased region" description="Low complexity" evidence="5">
    <location>
        <begin position="134"/>
        <end position="146"/>
    </location>
</feature>
<dbReference type="AlphaFoldDB" id="A0A4S2KEZ3"/>
<proteinExistence type="predicted"/>
<comment type="subcellular location">
    <subcellularLocation>
        <location evidence="1">Nucleus</location>
    </subcellularLocation>
</comment>
<dbReference type="Pfam" id="PF00096">
    <property type="entry name" value="zf-C2H2"/>
    <property type="match status" value="3"/>
</dbReference>
<dbReference type="SMART" id="SM00225">
    <property type="entry name" value="BTB"/>
    <property type="match status" value="1"/>
</dbReference>
<evidence type="ECO:0000256" key="4">
    <source>
        <dbReference type="SAM" id="Coils"/>
    </source>
</evidence>
<dbReference type="GO" id="GO:0048513">
    <property type="term" value="P:animal organ development"/>
    <property type="evidence" value="ECO:0007669"/>
    <property type="project" value="UniProtKB-ARBA"/>
</dbReference>
<dbReference type="InterPro" id="IPR013087">
    <property type="entry name" value="Znf_C2H2_type"/>
</dbReference>
<dbReference type="STRING" id="300112.A0A4S2KEZ3"/>
<feature type="compositionally biased region" description="Low complexity" evidence="5">
    <location>
        <begin position="564"/>
        <end position="578"/>
    </location>
</feature>
<dbReference type="SUPFAM" id="SSF57667">
    <property type="entry name" value="beta-beta-alpha zinc fingers"/>
    <property type="match status" value="2"/>
</dbReference>
<keyword evidence="3" id="KW-0862">Zinc</keyword>
<comment type="caution">
    <text evidence="8">The sequence shown here is derived from an EMBL/GenBank/DDBJ whole genome shotgun (WGS) entry which is preliminary data.</text>
</comment>
<reference evidence="8 9" key="1">
    <citation type="journal article" date="2019" name="Philos. Trans. R. Soc. Lond., B, Biol. Sci.">
        <title>Ant behaviour and brain gene expression of defending hosts depend on the ecological success of the intruding social parasite.</title>
        <authorList>
            <person name="Kaur R."/>
            <person name="Stoldt M."/>
            <person name="Jongepier E."/>
            <person name="Feldmeyer B."/>
            <person name="Menzel F."/>
            <person name="Bornberg-Bauer E."/>
            <person name="Foitzik S."/>
        </authorList>
    </citation>
    <scope>NUCLEOTIDE SEQUENCE [LARGE SCALE GENOMIC DNA]</scope>
    <source>
        <tissue evidence="8">Whole body</tissue>
    </source>
</reference>
<dbReference type="Gene3D" id="3.30.710.10">
    <property type="entry name" value="Potassium Channel Kv1.1, Chain A"/>
    <property type="match status" value="1"/>
</dbReference>
<feature type="region of interest" description="Disordered" evidence="5">
    <location>
        <begin position="515"/>
        <end position="584"/>
    </location>
</feature>
<dbReference type="GO" id="GO:0005634">
    <property type="term" value="C:nucleus"/>
    <property type="evidence" value="ECO:0007669"/>
    <property type="project" value="UniProtKB-SubCell"/>
</dbReference>
<feature type="region of interest" description="Disordered" evidence="5">
    <location>
        <begin position="198"/>
        <end position="230"/>
    </location>
</feature>
<evidence type="ECO:0000256" key="1">
    <source>
        <dbReference type="ARBA" id="ARBA00004123"/>
    </source>
</evidence>
<dbReference type="InterPro" id="IPR051095">
    <property type="entry name" value="Dros_DevTransReg"/>
</dbReference>
<feature type="region of interest" description="Disordered" evidence="5">
    <location>
        <begin position="944"/>
        <end position="988"/>
    </location>
</feature>
<dbReference type="GO" id="GO:0008270">
    <property type="term" value="F:zinc ion binding"/>
    <property type="evidence" value="ECO:0007669"/>
    <property type="project" value="UniProtKB-KW"/>
</dbReference>
<evidence type="ECO:0000256" key="5">
    <source>
        <dbReference type="SAM" id="MobiDB-lite"/>
    </source>
</evidence>
<organism evidence="8 9">
    <name type="scientific">Temnothorax longispinosus</name>
    <dbReference type="NCBI Taxonomy" id="300112"/>
    <lineage>
        <taxon>Eukaryota</taxon>
        <taxon>Metazoa</taxon>
        <taxon>Ecdysozoa</taxon>
        <taxon>Arthropoda</taxon>
        <taxon>Hexapoda</taxon>
        <taxon>Insecta</taxon>
        <taxon>Pterygota</taxon>
        <taxon>Neoptera</taxon>
        <taxon>Endopterygota</taxon>
        <taxon>Hymenoptera</taxon>
        <taxon>Apocrita</taxon>
        <taxon>Aculeata</taxon>
        <taxon>Formicoidea</taxon>
        <taxon>Formicidae</taxon>
        <taxon>Myrmicinae</taxon>
        <taxon>Temnothorax</taxon>
    </lineage>
</organism>
<dbReference type="EMBL" id="QBLH01002716">
    <property type="protein sequence ID" value="TGZ47700.1"/>
    <property type="molecule type" value="Genomic_DNA"/>
</dbReference>
<feature type="domain" description="C2H2-type" evidence="7">
    <location>
        <begin position="630"/>
        <end position="655"/>
    </location>
</feature>
<evidence type="ECO:0000256" key="2">
    <source>
        <dbReference type="ARBA" id="ARBA00023242"/>
    </source>
</evidence>
<dbReference type="Pfam" id="PF00651">
    <property type="entry name" value="BTB"/>
    <property type="match status" value="1"/>
</dbReference>
<dbReference type="Proteomes" id="UP000310200">
    <property type="component" value="Unassembled WGS sequence"/>
</dbReference>
<dbReference type="SUPFAM" id="SSF54695">
    <property type="entry name" value="POZ domain"/>
    <property type="match status" value="1"/>
</dbReference>
<protein>
    <submittedName>
        <fullName evidence="8">Protein abrupt</fullName>
    </submittedName>
</protein>
<feature type="compositionally biased region" description="Basic residues" evidence="5">
    <location>
        <begin position="338"/>
        <end position="349"/>
    </location>
</feature>
<dbReference type="GO" id="GO:0006357">
    <property type="term" value="P:regulation of transcription by RNA polymerase II"/>
    <property type="evidence" value="ECO:0007669"/>
    <property type="project" value="TreeGrafter"/>
</dbReference>
<keyword evidence="3" id="KW-0479">Metal-binding</keyword>
<dbReference type="InterPro" id="IPR036236">
    <property type="entry name" value="Znf_C2H2_sf"/>
</dbReference>
<dbReference type="PANTHER" id="PTHR23110:SF98">
    <property type="entry name" value="PRE-LOLA-G, ISOFORM C-RELATED"/>
    <property type="match status" value="1"/>
</dbReference>
<keyword evidence="9" id="KW-1185">Reference proteome</keyword>
<dbReference type="Gene3D" id="3.30.160.60">
    <property type="entry name" value="Classic Zinc Finger"/>
    <property type="match status" value="3"/>
</dbReference>
<feature type="domain" description="C2H2-type" evidence="7">
    <location>
        <begin position="678"/>
        <end position="702"/>
    </location>
</feature>
<dbReference type="GO" id="GO:0048666">
    <property type="term" value="P:neuron development"/>
    <property type="evidence" value="ECO:0007669"/>
    <property type="project" value="UniProtKB-ARBA"/>
</dbReference>
<dbReference type="PANTHER" id="PTHR23110">
    <property type="entry name" value="BTB DOMAIN TRANSCRIPTION FACTOR"/>
    <property type="match status" value="1"/>
</dbReference>
<name>A0A4S2KEZ3_9HYME</name>
<feature type="domain" description="C2H2-type" evidence="7">
    <location>
        <begin position="457"/>
        <end position="485"/>
    </location>
</feature>
<dbReference type="PROSITE" id="PS50157">
    <property type="entry name" value="ZINC_FINGER_C2H2_2"/>
    <property type="match status" value="4"/>
</dbReference>
<keyword evidence="3" id="KW-0863">Zinc-finger</keyword>
<feature type="compositionally biased region" description="Polar residues" evidence="5">
    <location>
        <begin position="319"/>
        <end position="332"/>
    </location>
</feature>
<feature type="region of interest" description="Disordered" evidence="5">
    <location>
        <begin position="286"/>
        <end position="358"/>
    </location>
</feature>
<feature type="domain" description="C2H2-type" evidence="7">
    <location>
        <begin position="707"/>
        <end position="735"/>
    </location>
</feature>
<feature type="compositionally biased region" description="Basic and acidic residues" evidence="5">
    <location>
        <begin position="944"/>
        <end position="953"/>
    </location>
</feature>
<feature type="domain" description="BTB" evidence="6">
    <location>
        <begin position="40"/>
        <end position="105"/>
    </location>
</feature>
<keyword evidence="2" id="KW-0539">Nucleus</keyword>
<evidence type="ECO:0000313" key="8">
    <source>
        <dbReference type="EMBL" id="TGZ47700.1"/>
    </source>
</evidence>